<evidence type="ECO:0000259" key="5">
    <source>
        <dbReference type="Pfam" id="PF00561"/>
    </source>
</evidence>
<evidence type="ECO:0000313" key="6">
    <source>
        <dbReference type="EMBL" id="MBB4965177.1"/>
    </source>
</evidence>
<feature type="signal peptide" evidence="4">
    <location>
        <begin position="1"/>
        <end position="21"/>
    </location>
</feature>
<dbReference type="EMBL" id="JACHJS010000001">
    <property type="protein sequence ID" value="MBB4965177.1"/>
    <property type="molecule type" value="Genomic_DNA"/>
</dbReference>
<evidence type="ECO:0000313" key="7">
    <source>
        <dbReference type="Proteomes" id="UP000542674"/>
    </source>
</evidence>
<dbReference type="GO" id="GO:0016787">
    <property type="term" value="F:hydrolase activity"/>
    <property type="evidence" value="ECO:0007669"/>
    <property type="project" value="UniProtKB-KW"/>
</dbReference>
<dbReference type="InterPro" id="IPR029058">
    <property type="entry name" value="AB_hydrolase_fold"/>
</dbReference>
<reference evidence="6 7" key="1">
    <citation type="submission" date="2020-08" db="EMBL/GenBank/DDBJ databases">
        <title>Sequencing the genomes of 1000 actinobacteria strains.</title>
        <authorList>
            <person name="Klenk H.-P."/>
        </authorList>
    </citation>
    <scope>NUCLEOTIDE SEQUENCE [LARGE SCALE GENOMIC DNA]</scope>
    <source>
        <strain evidence="6 7">DSM 45084</strain>
    </source>
</reference>
<feature type="chain" id="PRO_5031227587" evidence="4">
    <location>
        <begin position="22"/>
        <end position="454"/>
    </location>
</feature>
<comment type="similarity">
    <text evidence="1">Belongs to the peptidase S33 family.</text>
</comment>
<dbReference type="PANTHER" id="PTHR43248:SF29">
    <property type="entry name" value="TRIPEPTIDYL AMINOPEPTIDASE"/>
    <property type="match status" value="1"/>
</dbReference>
<dbReference type="RefSeq" id="WP_312865612.1">
    <property type="nucleotide sequence ID" value="NZ_BAABAI010000013.1"/>
</dbReference>
<feature type="domain" description="AB hydrolase-1" evidence="5">
    <location>
        <begin position="72"/>
        <end position="439"/>
    </location>
</feature>
<accession>A0A7W7WVR5</accession>
<keyword evidence="2 4" id="KW-0732">Signal</keyword>
<name>A0A7W7WVR5_9PSEU</name>
<evidence type="ECO:0000256" key="2">
    <source>
        <dbReference type="ARBA" id="ARBA00022729"/>
    </source>
</evidence>
<dbReference type="InterPro" id="IPR000073">
    <property type="entry name" value="AB_hydrolase_1"/>
</dbReference>
<evidence type="ECO:0000256" key="4">
    <source>
        <dbReference type="SAM" id="SignalP"/>
    </source>
</evidence>
<dbReference type="PANTHER" id="PTHR43248">
    <property type="entry name" value="2-SUCCINYL-6-HYDROXY-2,4-CYCLOHEXADIENE-1-CARBOXYLATE SYNTHASE"/>
    <property type="match status" value="1"/>
</dbReference>
<keyword evidence="3" id="KW-0378">Hydrolase</keyword>
<protein>
    <submittedName>
        <fullName evidence="6">Pimeloyl-ACP methyl ester carboxylesterase</fullName>
    </submittedName>
</protein>
<organism evidence="6 7">
    <name type="scientific">Saccharothrix violaceirubra</name>
    <dbReference type="NCBI Taxonomy" id="413306"/>
    <lineage>
        <taxon>Bacteria</taxon>
        <taxon>Bacillati</taxon>
        <taxon>Actinomycetota</taxon>
        <taxon>Actinomycetes</taxon>
        <taxon>Pseudonocardiales</taxon>
        <taxon>Pseudonocardiaceae</taxon>
        <taxon>Saccharothrix</taxon>
    </lineage>
</organism>
<keyword evidence="7" id="KW-1185">Reference proteome</keyword>
<dbReference type="Pfam" id="PF00561">
    <property type="entry name" value="Abhydrolase_1"/>
    <property type="match status" value="1"/>
</dbReference>
<dbReference type="InterPro" id="IPR051601">
    <property type="entry name" value="Serine_prot/Carboxylest_S33"/>
</dbReference>
<comment type="caution">
    <text evidence="6">The sequence shown here is derived from an EMBL/GenBank/DDBJ whole genome shotgun (WGS) entry which is preliminary data.</text>
</comment>
<dbReference type="AlphaFoldDB" id="A0A7W7WVR5"/>
<dbReference type="Proteomes" id="UP000542674">
    <property type="component" value="Unassembled WGS sequence"/>
</dbReference>
<gene>
    <name evidence="6" type="ORF">F4559_002536</name>
</gene>
<evidence type="ECO:0000256" key="1">
    <source>
        <dbReference type="ARBA" id="ARBA00010088"/>
    </source>
</evidence>
<dbReference type="SUPFAM" id="SSF53474">
    <property type="entry name" value="alpha/beta-Hydrolases"/>
    <property type="match status" value="1"/>
</dbReference>
<sequence>MWKTLVVTTALTLTLTPAAQAGTGLSWRACGDRGAECADVSVPLDWSKPGGDRVTVAISRIKATDPARRLGVLFFNPGGPGGPAVPIVRDLAEEVFPARLRERFDIIGIDPRGVGDSRPAITCDRDAQDPAVDQFPTTQAGYQALVAHNRAVADGCRRLTGPLIDHVDTISAARDLDVVRAGLGERKISWLGVSYGTLLGATYAGLFPNRVRAAVLDGAVDHTIGSRRLAVDEARTVEQVFAKFAKWCRENCGRDDVAADYRALLARAAEHPVPATGHPEGVNAQRIGYVTYSLLSSPKAWPVLAEAIAAATAPTPDAQAFAETGDASAYRVIACHDFPSDVRDHAGLRDRVQEIRRIAPTTRGHVEGWDVQAGCTGWPIRSANPWAATPVRGVRNVLVVSGAFDPATPHVWGIGLACQIEGARMLHWSGVGHTAYFNDDQTRDREVEYLLDAV</sequence>
<dbReference type="Gene3D" id="3.40.50.1820">
    <property type="entry name" value="alpha/beta hydrolase"/>
    <property type="match status" value="1"/>
</dbReference>
<proteinExistence type="inferred from homology"/>
<evidence type="ECO:0000256" key="3">
    <source>
        <dbReference type="ARBA" id="ARBA00022801"/>
    </source>
</evidence>